<protein>
    <submittedName>
        <fullName evidence="3">Molybdopterin biosynthesis protein MoeB</fullName>
    </submittedName>
</protein>
<dbReference type="GO" id="GO:0008146">
    <property type="term" value="F:sulfotransferase activity"/>
    <property type="evidence" value="ECO:0000318"/>
    <property type="project" value="GO_Central"/>
</dbReference>
<accession>Q7UJ43</accession>
<reference evidence="3 4" key="1">
    <citation type="journal article" date="2003" name="Proc. Natl. Acad. Sci. U.S.A.">
        <title>Complete genome sequence of the marine planctomycete Pirellula sp. strain 1.</title>
        <authorList>
            <person name="Gloeckner F.O."/>
            <person name="Kube M."/>
            <person name="Bauer M."/>
            <person name="Teeling H."/>
            <person name="Lombardot T."/>
            <person name="Ludwig W."/>
            <person name="Gade D."/>
            <person name="Beck A."/>
            <person name="Borzym K."/>
            <person name="Heitmann K."/>
            <person name="Rabus R."/>
            <person name="Schlesner H."/>
            <person name="Amann R."/>
            <person name="Reinhardt R."/>
        </authorList>
    </citation>
    <scope>NUCLEOTIDE SEQUENCE [LARGE SCALE GENOMIC DNA]</scope>
    <source>
        <strain evidence="4">DSM 10527 / NCIMB 13988 / SH1</strain>
    </source>
</reference>
<dbReference type="OrthoDB" id="9804286at2"/>
<dbReference type="HOGENOM" id="CLU_013325_10_1_0"/>
<dbReference type="GO" id="GO:0008641">
    <property type="term" value="F:ubiquitin-like modifier activating enzyme activity"/>
    <property type="evidence" value="ECO:0007669"/>
    <property type="project" value="InterPro"/>
</dbReference>
<dbReference type="Pfam" id="PF00899">
    <property type="entry name" value="ThiF"/>
    <property type="match status" value="1"/>
</dbReference>
<dbReference type="SUPFAM" id="SSF69572">
    <property type="entry name" value="Activating enzymes of the ubiquitin-like proteins"/>
    <property type="match status" value="1"/>
</dbReference>
<evidence type="ECO:0000256" key="1">
    <source>
        <dbReference type="ARBA" id="ARBA00009919"/>
    </source>
</evidence>
<dbReference type="PANTHER" id="PTHR10953:SF102">
    <property type="entry name" value="ADENYLYLTRANSFERASE AND SULFURTRANSFERASE MOCS3"/>
    <property type="match status" value="1"/>
</dbReference>
<dbReference type="EMBL" id="BX294154">
    <property type="protein sequence ID" value="CAD77415.1"/>
    <property type="molecule type" value="Genomic_DNA"/>
</dbReference>
<dbReference type="FunCoup" id="Q7UJ43">
    <property type="interactions" value="541"/>
</dbReference>
<dbReference type="Gene3D" id="3.40.50.720">
    <property type="entry name" value="NAD(P)-binding Rossmann-like Domain"/>
    <property type="match status" value="1"/>
</dbReference>
<sequence length="369" mass="39729">MLASAQNPAYKPTRFAFLCALRLMAISDPNDRYVRQAQFAPIGEAGQAQIESARVAILGCGALGSVASELLVRAGVGHIRLIDRDLIEWSNLQRQSLYVESDAEQALAKAEAAAGHLRRINSSVVIEVVVADIHPGNIAENLLDVDLVIDAADNFTLRLLLNDWSLSTSTPWVHGGCVGANGQVRFFAGVSPCFRCLVPEVPDPGEVATCDTAGVIGPATHLIASLQSSEALKFLSGNTSAINPRVLSIDLWRNQIREVAIDENLSSQCPACSGGQREFLDAAEAGVSQAETLCGRNAVQIPGGTRRVDLSKIAERWNSVATVQATRFFTRLQLPDDQTLTLFRDGRAVISGVRDIPHARSIYDRYVGS</sequence>
<dbReference type="GO" id="GO:0004792">
    <property type="term" value="F:thiosulfate-cyanide sulfurtransferase activity"/>
    <property type="evidence" value="ECO:0000318"/>
    <property type="project" value="GO_Central"/>
</dbReference>
<feature type="domain" description="THIF-type NAD/FAD binding fold" evidence="2">
    <location>
        <begin position="33"/>
        <end position="270"/>
    </location>
</feature>
<keyword evidence="4" id="KW-1185">Reference proteome</keyword>
<name>Q7UJ43_RHOBA</name>
<evidence type="ECO:0000259" key="2">
    <source>
        <dbReference type="Pfam" id="PF00899"/>
    </source>
</evidence>
<evidence type="ECO:0000313" key="4">
    <source>
        <dbReference type="Proteomes" id="UP000001025"/>
    </source>
</evidence>
<gene>
    <name evidence="3" type="ordered locus">RB12145</name>
</gene>
<dbReference type="InterPro" id="IPR000594">
    <property type="entry name" value="ThiF_NAD_FAD-bd"/>
</dbReference>
<dbReference type="GO" id="GO:0005737">
    <property type="term" value="C:cytoplasm"/>
    <property type="evidence" value="ECO:0000318"/>
    <property type="project" value="GO_Central"/>
</dbReference>
<dbReference type="InterPro" id="IPR045886">
    <property type="entry name" value="ThiF/MoeB/HesA"/>
</dbReference>
<dbReference type="InterPro" id="IPR035985">
    <property type="entry name" value="Ubiquitin-activating_enz"/>
</dbReference>
<proteinExistence type="inferred from homology"/>
<dbReference type="eggNOG" id="COG0476">
    <property type="taxonomic scope" value="Bacteria"/>
</dbReference>
<dbReference type="GO" id="GO:0005829">
    <property type="term" value="C:cytosol"/>
    <property type="evidence" value="ECO:0000318"/>
    <property type="project" value="GO_Central"/>
</dbReference>
<dbReference type="STRING" id="243090.RB12145"/>
<dbReference type="GO" id="GO:0016779">
    <property type="term" value="F:nucleotidyltransferase activity"/>
    <property type="evidence" value="ECO:0000318"/>
    <property type="project" value="GO_Central"/>
</dbReference>
<dbReference type="PANTHER" id="PTHR10953">
    <property type="entry name" value="UBIQUITIN-ACTIVATING ENZYME E1"/>
    <property type="match status" value="1"/>
</dbReference>
<dbReference type="FunFam" id="3.40.50.720:FF:000080">
    <property type="entry name" value="Thiazole biosynthesis adenylyltransferase ThiF"/>
    <property type="match status" value="1"/>
</dbReference>
<dbReference type="Proteomes" id="UP000001025">
    <property type="component" value="Chromosome"/>
</dbReference>
<dbReference type="KEGG" id="rba:RB12145"/>
<comment type="similarity">
    <text evidence="1">Belongs to the HesA/MoeB/ThiF family.</text>
</comment>
<organism evidence="3 4">
    <name type="scientific">Rhodopirellula baltica (strain DSM 10527 / NCIMB 13988 / SH1)</name>
    <dbReference type="NCBI Taxonomy" id="243090"/>
    <lineage>
        <taxon>Bacteria</taxon>
        <taxon>Pseudomonadati</taxon>
        <taxon>Planctomycetota</taxon>
        <taxon>Planctomycetia</taxon>
        <taxon>Pirellulales</taxon>
        <taxon>Pirellulaceae</taxon>
        <taxon>Rhodopirellula</taxon>
    </lineage>
</organism>
<dbReference type="EnsemblBacteria" id="CAD77415">
    <property type="protein sequence ID" value="CAD77415"/>
    <property type="gene ID" value="RB12145"/>
</dbReference>
<dbReference type="CDD" id="cd00757">
    <property type="entry name" value="ThiF_MoeB_HesA_family"/>
    <property type="match status" value="1"/>
</dbReference>
<dbReference type="InParanoid" id="Q7UJ43"/>
<evidence type="ECO:0000313" key="3">
    <source>
        <dbReference type="EMBL" id="CAD77415.1"/>
    </source>
</evidence>
<dbReference type="AlphaFoldDB" id="Q7UJ43"/>
<dbReference type="PATRIC" id="fig|243090.15.peg.5869"/>